<sequence>MLNLVKTETYPIQSIRKIPIQAVLIAIALVYLALILFIPAVAVFYEAFHKGIGQFLTAASGREFIHAAQMTLIIAAIVVPFCTIFGTCAALVLARNNFPGRTLLISILDLPFAISPVVAGLMIVLLYGSNGWFAPVLKALNIQVLFSLPGMVMATLFVTLPFVAREVLPVLEEIGTEQEEAAHTLGANEWQTFWRVTLPNIKWGLLYGVLLTNARAMGEFGAVAVVSGLISGRTLTLPSFVEQAHKNYQDEAAFGAAAVLALLAAVTLVLKEILERRTARKMSA</sequence>
<keyword evidence="7 9" id="KW-0472">Membrane</keyword>
<evidence type="ECO:0000256" key="9">
    <source>
        <dbReference type="SAM" id="Phobius"/>
    </source>
</evidence>
<evidence type="ECO:0000259" key="10">
    <source>
        <dbReference type="PROSITE" id="PS50928"/>
    </source>
</evidence>
<dbReference type="Proteomes" id="UP000033607">
    <property type="component" value="Unassembled WGS sequence"/>
</dbReference>
<dbReference type="GO" id="GO:0015419">
    <property type="term" value="F:ABC-type sulfate transporter activity"/>
    <property type="evidence" value="ECO:0007669"/>
    <property type="project" value="InterPro"/>
</dbReference>
<feature type="domain" description="ABC transmembrane type-1" evidence="10">
    <location>
        <begin position="68"/>
        <end position="275"/>
    </location>
</feature>
<feature type="transmembrane region" description="Helical" evidence="9">
    <location>
        <begin position="205"/>
        <end position="232"/>
    </location>
</feature>
<keyword evidence="6" id="KW-0764">Sulfate transport</keyword>
<evidence type="ECO:0000256" key="3">
    <source>
        <dbReference type="ARBA" id="ARBA00022448"/>
    </source>
</evidence>
<dbReference type="SUPFAM" id="SSF161098">
    <property type="entry name" value="MetI-like"/>
    <property type="match status" value="1"/>
</dbReference>
<gene>
    <name evidence="11" type="ORF">WN50_12655</name>
</gene>
<comment type="subunit">
    <text evidence="2">The complex is composed of two ATP-binding proteins (CysA), two transmembrane proteins (CysT and CysW) and a solute-binding protein (CysP).</text>
</comment>
<dbReference type="OrthoDB" id="9774448at2"/>
<dbReference type="PATRIC" id="fig|1637645.4.peg.5394"/>
<feature type="transmembrane region" description="Helical" evidence="9">
    <location>
        <begin position="65"/>
        <end position="93"/>
    </location>
</feature>
<feature type="transmembrane region" description="Helical" evidence="9">
    <location>
        <begin position="20"/>
        <end position="45"/>
    </location>
</feature>
<evidence type="ECO:0000256" key="1">
    <source>
        <dbReference type="ARBA" id="ARBA00004141"/>
    </source>
</evidence>
<feature type="transmembrane region" description="Helical" evidence="9">
    <location>
        <begin position="252"/>
        <end position="274"/>
    </location>
</feature>
<keyword evidence="3" id="KW-0813">Transport</keyword>
<evidence type="ECO:0000256" key="7">
    <source>
        <dbReference type="ARBA" id="ARBA00023136"/>
    </source>
</evidence>
<accession>A0A0F5YFU7</accession>
<organism evidence="11 12">
    <name type="scientific">Limnoraphis robusta CS-951</name>
    <dbReference type="NCBI Taxonomy" id="1637645"/>
    <lineage>
        <taxon>Bacteria</taxon>
        <taxon>Bacillati</taxon>
        <taxon>Cyanobacteriota</taxon>
        <taxon>Cyanophyceae</taxon>
        <taxon>Oscillatoriophycideae</taxon>
        <taxon>Oscillatoriales</taxon>
        <taxon>Sirenicapillariaceae</taxon>
        <taxon>Limnoraphis</taxon>
    </lineage>
</organism>
<dbReference type="AlphaFoldDB" id="A0A0F5YFU7"/>
<dbReference type="Pfam" id="PF00528">
    <property type="entry name" value="BPD_transp_1"/>
    <property type="match status" value="1"/>
</dbReference>
<dbReference type="PANTHER" id="PTHR30406">
    <property type="entry name" value="SULFATE TRANSPORT SYSTEM PERMEASE PROTEIN"/>
    <property type="match status" value="1"/>
</dbReference>
<dbReference type="Gene3D" id="1.10.3720.10">
    <property type="entry name" value="MetI-like"/>
    <property type="match status" value="1"/>
</dbReference>
<dbReference type="InterPro" id="IPR005667">
    <property type="entry name" value="Sulph_transpt2"/>
</dbReference>
<comment type="function">
    <text evidence="8">Part of the ABC transporter complex CysAWTP (TC 3.A.1.6.1) involved in sulfate/thiosulfate import. Probably responsible for the translocation of the substrate across the membrane.</text>
</comment>
<dbReference type="NCBIfam" id="TIGR00969">
    <property type="entry name" value="3a0106s02"/>
    <property type="match status" value="1"/>
</dbReference>
<dbReference type="EMBL" id="LATL02000272">
    <property type="protein sequence ID" value="KKD37751.1"/>
    <property type="molecule type" value="Genomic_DNA"/>
</dbReference>
<keyword evidence="4 9" id="KW-0812">Transmembrane</keyword>
<dbReference type="InterPro" id="IPR000515">
    <property type="entry name" value="MetI-like"/>
</dbReference>
<evidence type="ECO:0000256" key="4">
    <source>
        <dbReference type="ARBA" id="ARBA00022692"/>
    </source>
</evidence>
<evidence type="ECO:0000256" key="6">
    <source>
        <dbReference type="ARBA" id="ARBA00023032"/>
    </source>
</evidence>
<evidence type="ECO:0000256" key="8">
    <source>
        <dbReference type="ARBA" id="ARBA00025323"/>
    </source>
</evidence>
<protein>
    <submittedName>
        <fullName evidence="11">Sulfate transport system permease CysW</fullName>
    </submittedName>
</protein>
<keyword evidence="5 9" id="KW-1133">Transmembrane helix</keyword>
<evidence type="ECO:0000256" key="5">
    <source>
        <dbReference type="ARBA" id="ARBA00022989"/>
    </source>
</evidence>
<evidence type="ECO:0000313" key="12">
    <source>
        <dbReference type="Proteomes" id="UP000033607"/>
    </source>
</evidence>
<comment type="subcellular location">
    <subcellularLocation>
        <location evidence="1">Membrane</location>
        <topology evidence="1">Multi-pass membrane protein</topology>
    </subcellularLocation>
</comment>
<comment type="caution">
    <text evidence="11">The sequence shown here is derived from an EMBL/GenBank/DDBJ whole genome shotgun (WGS) entry which is preliminary data.</text>
</comment>
<dbReference type="RefSeq" id="WP_046278906.1">
    <property type="nucleotide sequence ID" value="NZ_LATL02000272.1"/>
</dbReference>
<feature type="transmembrane region" description="Helical" evidence="9">
    <location>
        <begin position="140"/>
        <end position="164"/>
    </location>
</feature>
<dbReference type="PANTHER" id="PTHR30406:SF1">
    <property type="entry name" value="SULFATE TRANSPORT SYSTEM PERMEASE PROTEIN CYSW"/>
    <property type="match status" value="1"/>
</dbReference>
<dbReference type="PROSITE" id="PS50928">
    <property type="entry name" value="ABC_TM1"/>
    <property type="match status" value="1"/>
</dbReference>
<evidence type="ECO:0000256" key="2">
    <source>
        <dbReference type="ARBA" id="ARBA00011779"/>
    </source>
</evidence>
<reference evidence="11 12" key="1">
    <citation type="submission" date="2015-06" db="EMBL/GenBank/DDBJ databases">
        <title>Draft genome assembly of filamentous brackish cyanobacterium Limnoraphis robusta strain CS-951.</title>
        <authorList>
            <person name="Willis A."/>
            <person name="Parks M."/>
            <person name="Burford M.A."/>
        </authorList>
    </citation>
    <scope>NUCLEOTIDE SEQUENCE [LARGE SCALE GENOMIC DNA]</scope>
    <source>
        <strain evidence="11 12">CS-951</strain>
    </source>
</reference>
<dbReference type="InterPro" id="IPR035906">
    <property type="entry name" value="MetI-like_sf"/>
</dbReference>
<evidence type="ECO:0000313" key="11">
    <source>
        <dbReference type="EMBL" id="KKD37751.1"/>
    </source>
</evidence>
<dbReference type="InterPro" id="IPR011866">
    <property type="entry name" value="CysW_permease"/>
</dbReference>
<dbReference type="NCBIfam" id="TIGR02140">
    <property type="entry name" value="permease_CysW"/>
    <property type="match status" value="1"/>
</dbReference>
<name>A0A0F5YFU7_9CYAN</name>
<proteinExistence type="predicted"/>
<feature type="transmembrane region" description="Helical" evidence="9">
    <location>
        <begin position="105"/>
        <end position="128"/>
    </location>
</feature>
<dbReference type="GO" id="GO:0005886">
    <property type="term" value="C:plasma membrane"/>
    <property type="evidence" value="ECO:0007669"/>
    <property type="project" value="InterPro"/>
</dbReference>
<dbReference type="CDD" id="cd06261">
    <property type="entry name" value="TM_PBP2"/>
    <property type="match status" value="1"/>
</dbReference>